<name>A0A5D2B3F8_GOSDA</name>
<evidence type="ECO:0000313" key="3">
    <source>
        <dbReference type="Proteomes" id="UP000323506"/>
    </source>
</evidence>
<protein>
    <recommendedName>
        <fullName evidence="4">Secreted protein</fullName>
    </recommendedName>
</protein>
<accession>A0A5D2B3F8</accession>
<proteinExistence type="predicted"/>
<sequence length="77" mass="8427">MAAVVAPLTLVLPVVFSVGAAGRSPVNSSLRLSFFRVSYSLRGFFSCFLFLVHDSLRGFCKFFLLYSGAGRFFGCAF</sequence>
<organism evidence="2 3">
    <name type="scientific">Gossypium darwinii</name>
    <name type="common">Darwin's cotton</name>
    <name type="synonym">Gossypium barbadense var. darwinii</name>
    <dbReference type="NCBI Taxonomy" id="34276"/>
    <lineage>
        <taxon>Eukaryota</taxon>
        <taxon>Viridiplantae</taxon>
        <taxon>Streptophyta</taxon>
        <taxon>Embryophyta</taxon>
        <taxon>Tracheophyta</taxon>
        <taxon>Spermatophyta</taxon>
        <taxon>Magnoliopsida</taxon>
        <taxon>eudicotyledons</taxon>
        <taxon>Gunneridae</taxon>
        <taxon>Pentapetalae</taxon>
        <taxon>rosids</taxon>
        <taxon>malvids</taxon>
        <taxon>Malvales</taxon>
        <taxon>Malvaceae</taxon>
        <taxon>Malvoideae</taxon>
        <taxon>Gossypium</taxon>
    </lineage>
</organism>
<reference evidence="2 3" key="1">
    <citation type="submission" date="2019-06" db="EMBL/GenBank/DDBJ databases">
        <title>WGS assembly of Gossypium darwinii.</title>
        <authorList>
            <person name="Chen Z.J."/>
            <person name="Sreedasyam A."/>
            <person name="Ando A."/>
            <person name="Song Q."/>
            <person name="De L."/>
            <person name="Hulse-Kemp A."/>
            <person name="Ding M."/>
            <person name="Ye W."/>
            <person name="Kirkbride R."/>
            <person name="Jenkins J."/>
            <person name="Plott C."/>
            <person name="Lovell J."/>
            <person name="Lin Y.-M."/>
            <person name="Vaughn R."/>
            <person name="Liu B."/>
            <person name="Li W."/>
            <person name="Simpson S."/>
            <person name="Scheffler B."/>
            <person name="Saski C."/>
            <person name="Grover C."/>
            <person name="Hu G."/>
            <person name="Conover J."/>
            <person name="Carlson J."/>
            <person name="Shu S."/>
            <person name="Boston L."/>
            <person name="Williams M."/>
            <person name="Peterson D."/>
            <person name="Mcgee K."/>
            <person name="Jones D."/>
            <person name="Wendel J."/>
            <person name="Stelly D."/>
            <person name="Grimwood J."/>
            <person name="Schmutz J."/>
        </authorList>
    </citation>
    <scope>NUCLEOTIDE SEQUENCE [LARGE SCALE GENOMIC DNA]</scope>
    <source>
        <strain evidence="2">1808015.09</strain>
    </source>
</reference>
<keyword evidence="1" id="KW-0732">Signal</keyword>
<evidence type="ECO:0000256" key="1">
    <source>
        <dbReference type="SAM" id="SignalP"/>
    </source>
</evidence>
<dbReference type="Proteomes" id="UP000323506">
    <property type="component" value="Chromosome D10"/>
</dbReference>
<dbReference type="EMBL" id="CM017710">
    <property type="protein sequence ID" value="TYG50112.1"/>
    <property type="molecule type" value="Genomic_DNA"/>
</dbReference>
<keyword evidence="3" id="KW-1185">Reference proteome</keyword>
<feature type="chain" id="PRO_5022957048" description="Secreted protein" evidence="1">
    <location>
        <begin position="23"/>
        <end position="77"/>
    </location>
</feature>
<evidence type="ECO:0000313" key="2">
    <source>
        <dbReference type="EMBL" id="TYG50112.1"/>
    </source>
</evidence>
<evidence type="ECO:0008006" key="4">
    <source>
        <dbReference type="Google" id="ProtNLM"/>
    </source>
</evidence>
<feature type="signal peptide" evidence="1">
    <location>
        <begin position="1"/>
        <end position="22"/>
    </location>
</feature>
<gene>
    <name evidence="2" type="ORF">ES288_D10G149000v1</name>
</gene>
<dbReference type="AlphaFoldDB" id="A0A5D2B3F8"/>